<protein>
    <recommendedName>
        <fullName evidence="12">RNA polymerase II subunit B1 CTD phosphatase RPAP2 homolog</fullName>
        <ecNumber evidence="12">3.1.3.16</ecNumber>
    </recommendedName>
</protein>
<dbReference type="GO" id="GO:0043175">
    <property type="term" value="F:RNA polymerase core enzyme binding"/>
    <property type="evidence" value="ECO:0007669"/>
    <property type="project" value="UniProtKB-UniRule"/>
</dbReference>
<keyword evidence="3 12" id="KW-0479">Metal-binding</keyword>
<comment type="catalytic activity">
    <reaction evidence="10 12">
        <text>O-phospho-L-threonyl-[protein] + H2O = L-threonyl-[protein] + phosphate</text>
        <dbReference type="Rhea" id="RHEA:47004"/>
        <dbReference type="Rhea" id="RHEA-COMP:11060"/>
        <dbReference type="Rhea" id="RHEA-COMP:11605"/>
        <dbReference type="ChEBI" id="CHEBI:15377"/>
        <dbReference type="ChEBI" id="CHEBI:30013"/>
        <dbReference type="ChEBI" id="CHEBI:43474"/>
        <dbReference type="ChEBI" id="CHEBI:61977"/>
        <dbReference type="EC" id="3.1.3.16"/>
    </reaction>
</comment>
<evidence type="ECO:0000256" key="11">
    <source>
        <dbReference type="PROSITE-ProRule" id="PRU00812"/>
    </source>
</evidence>
<keyword evidence="8 12" id="KW-0539">Nucleus</keyword>
<evidence type="ECO:0000256" key="9">
    <source>
        <dbReference type="ARBA" id="ARBA00047761"/>
    </source>
</evidence>
<feature type="domain" description="RTR1-type" evidence="13">
    <location>
        <begin position="59"/>
        <end position="142"/>
    </location>
</feature>
<keyword evidence="5 12" id="KW-0378">Hydrolase</keyword>
<evidence type="ECO:0000313" key="14">
    <source>
        <dbReference type="EMBL" id="KAJ8924689.1"/>
    </source>
</evidence>
<accession>A0AAV8WDS0</accession>
<comment type="subcellular location">
    <subcellularLocation>
        <location evidence="1 12">Nucleus</location>
    </subcellularLocation>
</comment>
<dbReference type="GO" id="GO:0005634">
    <property type="term" value="C:nucleus"/>
    <property type="evidence" value="ECO:0007669"/>
    <property type="project" value="UniProtKB-SubCell"/>
</dbReference>
<evidence type="ECO:0000313" key="15">
    <source>
        <dbReference type="Proteomes" id="UP001159042"/>
    </source>
</evidence>
<dbReference type="GO" id="GO:0008420">
    <property type="term" value="F:RNA polymerase II CTD heptapeptide repeat phosphatase activity"/>
    <property type="evidence" value="ECO:0007669"/>
    <property type="project" value="UniProtKB-UniRule"/>
</dbReference>
<gene>
    <name evidence="14" type="ORF">NQ315_000840</name>
</gene>
<evidence type="ECO:0000256" key="8">
    <source>
        <dbReference type="ARBA" id="ARBA00023242"/>
    </source>
</evidence>
<dbReference type="Proteomes" id="UP001159042">
    <property type="component" value="Unassembled WGS sequence"/>
</dbReference>
<keyword evidence="4 12" id="KW-0863">Zinc-finger</keyword>
<dbReference type="Gene3D" id="1.25.40.820">
    <property type="match status" value="1"/>
</dbReference>
<dbReference type="Pfam" id="PF04181">
    <property type="entry name" value="RPAP2_Rtr1"/>
    <property type="match status" value="1"/>
</dbReference>
<evidence type="ECO:0000259" key="13">
    <source>
        <dbReference type="PROSITE" id="PS51479"/>
    </source>
</evidence>
<dbReference type="GO" id="GO:0008270">
    <property type="term" value="F:zinc ion binding"/>
    <property type="evidence" value="ECO:0007669"/>
    <property type="project" value="UniProtKB-KW"/>
</dbReference>
<dbReference type="AlphaFoldDB" id="A0AAV8WDS0"/>
<dbReference type="InterPro" id="IPR039693">
    <property type="entry name" value="Rtr1/RPAP2"/>
</dbReference>
<evidence type="ECO:0000256" key="6">
    <source>
        <dbReference type="ARBA" id="ARBA00022833"/>
    </source>
</evidence>
<dbReference type="EMBL" id="JANEYG010000002">
    <property type="protein sequence ID" value="KAJ8924689.1"/>
    <property type="molecule type" value="Genomic_DNA"/>
</dbReference>
<sequence>MQDSLEDYVKISNNVREEPTEVNKEIEATLHKKKECHARAMKIVEFSIEGKLRPEVFTRCLPYINQSHYQDIIEERAITKLCGYSLCGKRIPEMPRKQYYISTKSNKVYDITERKNYCSNFCYKASEHIKNQIDNSPLWLRKLEDIPEYQLLDASEKGLPGKFVNQGIVNPVAVPSFTPVSMFTEASLENIADTEKGKEKLLNKGKGGHHRKSSKLLKSTMQTITENSEHVEEEESSVVNFSNLNKDGSKTNSQRLEHSNSLGTLPVIDENEEKMEDKTEVDENIKSSENLKTTKKLKKKATKTHKADIELLIQKSFKDWLTLDSLIFIHGEIKVKEILDERKLSDYFEQLNITELHWDQQMKYMSICKRLQLQEIAEEKFDNVLIGNTKLKPIPDYKKLKDENRDLNLKVKSFYGGVLHEKEDSNFPTVINKKDELNDEEGPPAVLPLVDVNSQNAMRRKIFLTSVNKSMQQLLQTLKVSHSSWVLSDLQTLVRTFNLKADNIVFKPVLWNYISIALLNILAIRDKNIKNILEEKQSQMYIELQLGSLPSKTKFIDHIMAIIQNIDLFVENYISSK</sequence>
<dbReference type="GO" id="GO:0005737">
    <property type="term" value="C:cytoplasm"/>
    <property type="evidence" value="ECO:0007669"/>
    <property type="project" value="TreeGrafter"/>
</dbReference>
<comment type="function">
    <text evidence="12">Putative RNA polymerase II subunit B1 C-terminal domain (CTD) phosphatase involved in RNA polymerase II transcription regulation.</text>
</comment>
<dbReference type="InterPro" id="IPR007308">
    <property type="entry name" value="Rtr1/RPAP2_dom"/>
</dbReference>
<organism evidence="14 15">
    <name type="scientific">Exocentrus adspersus</name>
    <dbReference type="NCBI Taxonomy" id="1586481"/>
    <lineage>
        <taxon>Eukaryota</taxon>
        <taxon>Metazoa</taxon>
        <taxon>Ecdysozoa</taxon>
        <taxon>Arthropoda</taxon>
        <taxon>Hexapoda</taxon>
        <taxon>Insecta</taxon>
        <taxon>Pterygota</taxon>
        <taxon>Neoptera</taxon>
        <taxon>Endopterygota</taxon>
        <taxon>Coleoptera</taxon>
        <taxon>Polyphaga</taxon>
        <taxon>Cucujiformia</taxon>
        <taxon>Chrysomeloidea</taxon>
        <taxon>Cerambycidae</taxon>
        <taxon>Lamiinae</taxon>
        <taxon>Acanthocinini</taxon>
        <taxon>Exocentrus</taxon>
    </lineage>
</organism>
<dbReference type="PANTHER" id="PTHR14732">
    <property type="entry name" value="RNA POLYMERASE II SUBUNIT B1 CTD PHOSPHATASE RPAP2-RELATED"/>
    <property type="match status" value="1"/>
</dbReference>
<dbReference type="InterPro" id="IPR038534">
    <property type="entry name" value="Rtr1/RPAP2_sf"/>
</dbReference>
<evidence type="ECO:0000256" key="4">
    <source>
        <dbReference type="ARBA" id="ARBA00022771"/>
    </source>
</evidence>
<evidence type="ECO:0000256" key="1">
    <source>
        <dbReference type="ARBA" id="ARBA00004123"/>
    </source>
</evidence>
<evidence type="ECO:0000256" key="12">
    <source>
        <dbReference type="RuleBase" id="RU367080"/>
    </source>
</evidence>
<keyword evidence="15" id="KW-1185">Reference proteome</keyword>
<name>A0AAV8WDS0_9CUCU</name>
<comment type="similarity">
    <text evidence="2 11 12">Belongs to the RPAP2 family.</text>
</comment>
<proteinExistence type="inferred from homology"/>
<keyword evidence="6 12" id="KW-0862">Zinc</keyword>
<keyword evidence="7 12" id="KW-0904">Protein phosphatase</keyword>
<reference evidence="14 15" key="1">
    <citation type="journal article" date="2023" name="Insect Mol. Biol.">
        <title>Genome sequencing provides insights into the evolution of gene families encoding plant cell wall-degrading enzymes in longhorned beetles.</title>
        <authorList>
            <person name="Shin N.R."/>
            <person name="Okamura Y."/>
            <person name="Kirsch R."/>
            <person name="Pauchet Y."/>
        </authorList>
    </citation>
    <scope>NUCLEOTIDE SEQUENCE [LARGE SCALE GENOMIC DNA]</scope>
    <source>
        <strain evidence="14">EAD_L_NR</strain>
    </source>
</reference>
<evidence type="ECO:0000256" key="5">
    <source>
        <dbReference type="ARBA" id="ARBA00022801"/>
    </source>
</evidence>
<dbReference type="PROSITE" id="PS51479">
    <property type="entry name" value="ZF_RTR1"/>
    <property type="match status" value="1"/>
</dbReference>
<evidence type="ECO:0000256" key="7">
    <source>
        <dbReference type="ARBA" id="ARBA00022912"/>
    </source>
</evidence>
<dbReference type="EC" id="3.1.3.16" evidence="12"/>
<dbReference type="PANTHER" id="PTHR14732:SF0">
    <property type="entry name" value="RNA POLYMERASE II SUBUNIT B1 CTD PHOSPHATASE RPAP2-RELATED"/>
    <property type="match status" value="1"/>
</dbReference>
<comment type="catalytic activity">
    <reaction evidence="9 12">
        <text>O-phospho-L-seryl-[protein] + H2O = L-seryl-[protein] + phosphate</text>
        <dbReference type="Rhea" id="RHEA:20629"/>
        <dbReference type="Rhea" id="RHEA-COMP:9863"/>
        <dbReference type="Rhea" id="RHEA-COMP:11604"/>
        <dbReference type="ChEBI" id="CHEBI:15377"/>
        <dbReference type="ChEBI" id="CHEBI:29999"/>
        <dbReference type="ChEBI" id="CHEBI:43474"/>
        <dbReference type="ChEBI" id="CHEBI:83421"/>
        <dbReference type="EC" id="3.1.3.16"/>
    </reaction>
</comment>
<comment type="caution">
    <text evidence="14">The sequence shown here is derived from an EMBL/GenBank/DDBJ whole genome shotgun (WGS) entry which is preliminary data.</text>
</comment>
<evidence type="ECO:0000256" key="10">
    <source>
        <dbReference type="ARBA" id="ARBA00048336"/>
    </source>
</evidence>
<evidence type="ECO:0000256" key="3">
    <source>
        <dbReference type="ARBA" id="ARBA00022723"/>
    </source>
</evidence>
<evidence type="ECO:0000256" key="2">
    <source>
        <dbReference type="ARBA" id="ARBA00005676"/>
    </source>
</evidence>